<keyword evidence="5 7" id="KW-0067">ATP-binding</keyword>
<gene>
    <name evidence="7" type="ORF">DDE20_01715</name>
</gene>
<dbReference type="Pfam" id="PF00005">
    <property type="entry name" value="ABC_tran"/>
    <property type="match status" value="1"/>
</dbReference>
<keyword evidence="3" id="KW-0813">Transport</keyword>
<reference evidence="7 8" key="1">
    <citation type="submission" date="2018-04" db="EMBL/GenBank/DDBJ databases">
        <title>Pararhodobacter oceanense sp. nov., isolated from marine intertidal sediment.</title>
        <authorList>
            <person name="Wang X.-L."/>
            <person name="Du Z.-J."/>
        </authorList>
    </citation>
    <scope>NUCLEOTIDE SEQUENCE [LARGE SCALE GENOMIC DNA]</scope>
    <source>
        <strain evidence="7 8">AM505</strain>
    </source>
</reference>
<dbReference type="OrthoDB" id="9802264at2"/>
<sequence length="346" mass="38078">MKDIPAPSSAPNPAPDTARKLVEVRDLKMHFPIYGGILRRQIGAVKAVDGVSFDIFEGETLGIVGESGCGKSTCGRAVLRLYEATAGSITIDGTDIATLSQEALRKRRPAMQMVFQDPQASLNPRMTVAGIIGEPLDEHTNWNRAKKLERIYELMDAVGLNRDFANRYPHAFSGGQRQRIGIARALALNPKFIVCDEPIAALDVSIQAQVVNLLEELQEQFGLTYMFISHDLSMVRHIADRVAVMYLGVIVELAPVQDLYDHPQHPYTEALLSAVPEPDPSAEVRKDRIVLRGDVPSPSNPPKGCNFCTRCPKVMDICREIAPETLEVRPGHFAACHLHTHDQTAG</sequence>
<dbReference type="GO" id="GO:0055085">
    <property type="term" value="P:transmembrane transport"/>
    <property type="evidence" value="ECO:0007669"/>
    <property type="project" value="UniProtKB-ARBA"/>
</dbReference>
<dbReference type="FunFam" id="3.40.50.300:FF:000016">
    <property type="entry name" value="Oligopeptide ABC transporter ATP-binding component"/>
    <property type="match status" value="1"/>
</dbReference>
<dbReference type="EMBL" id="QDKM01000001">
    <property type="protein sequence ID" value="PVH30299.1"/>
    <property type="molecule type" value="Genomic_DNA"/>
</dbReference>
<evidence type="ECO:0000256" key="1">
    <source>
        <dbReference type="ARBA" id="ARBA00004417"/>
    </source>
</evidence>
<evidence type="ECO:0000256" key="4">
    <source>
        <dbReference type="ARBA" id="ARBA00022741"/>
    </source>
</evidence>
<dbReference type="AlphaFoldDB" id="A0A2T8HXY0"/>
<evidence type="ECO:0000313" key="8">
    <source>
        <dbReference type="Proteomes" id="UP000245911"/>
    </source>
</evidence>
<dbReference type="InterPro" id="IPR003593">
    <property type="entry name" value="AAA+_ATPase"/>
</dbReference>
<dbReference type="PROSITE" id="PS50893">
    <property type="entry name" value="ABC_TRANSPORTER_2"/>
    <property type="match status" value="1"/>
</dbReference>
<dbReference type="RefSeq" id="WP_116556709.1">
    <property type="nucleotide sequence ID" value="NZ_QDKM01000001.1"/>
</dbReference>
<comment type="subcellular location">
    <subcellularLocation>
        <location evidence="1">Cell inner membrane</location>
        <topology evidence="1">Peripheral membrane protein</topology>
    </subcellularLocation>
</comment>
<dbReference type="InterPro" id="IPR013563">
    <property type="entry name" value="Oligopep_ABC_C"/>
</dbReference>
<dbReference type="PANTHER" id="PTHR43776">
    <property type="entry name" value="TRANSPORT ATP-BINDING PROTEIN"/>
    <property type="match status" value="1"/>
</dbReference>
<name>A0A2T8HXY0_9RHOB</name>
<dbReference type="Proteomes" id="UP000245911">
    <property type="component" value="Unassembled WGS sequence"/>
</dbReference>
<organism evidence="7 8">
    <name type="scientific">Pararhodobacter oceanensis</name>
    <dbReference type="NCBI Taxonomy" id="2172121"/>
    <lineage>
        <taxon>Bacteria</taxon>
        <taxon>Pseudomonadati</taxon>
        <taxon>Pseudomonadota</taxon>
        <taxon>Alphaproteobacteria</taxon>
        <taxon>Rhodobacterales</taxon>
        <taxon>Paracoccaceae</taxon>
        <taxon>Pararhodobacter</taxon>
    </lineage>
</organism>
<proteinExistence type="inferred from homology"/>
<dbReference type="GO" id="GO:0016887">
    <property type="term" value="F:ATP hydrolysis activity"/>
    <property type="evidence" value="ECO:0007669"/>
    <property type="project" value="InterPro"/>
</dbReference>
<dbReference type="SUPFAM" id="SSF52540">
    <property type="entry name" value="P-loop containing nucleoside triphosphate hydrolases"/>
    <property type="match status" value="1"/>
</dbReference>
<dbReference type="SMART" id="SM00382">
    <property type="entry name" value="AAA"/>
    <property type="match status" value="1"/>
</dbReference>
<dbReference type="Gene3D" id="3.40.50.300">
    <property type="entry name" value="P-loop containing nucleotide triphosphate hydrolases"/>
    <property type="match status" value="1"/>
</dbReference>
<dbReference type="PROSITE" id="PS00211">
    <property type="entry name" value="ABC_TRANSPORTER_1"/>
    <property type="match status" value="1"/>
</dbReference>
<dbReference type="InterPro" id="IPR050319">
    <property type="entry name" value="ABC_transp_ATP-bind"/>
</dbReference>
<evidence type="ECO:0000256" key="2">
    <source>
        <dbReference type="ARBA" id="ARBA00005417"/>
    </source>
</evidence>
<dbReference type="InterPro" id="IPR003439">
    <property type="entry name" value="ABC_transporter-like_ATP-bd"/>
</dbReference>
<keyword evidence="8" id="KW-1185">Reference proteome</keyword>
<dbReference type="PANTHER" id="PTHR43776:SF7">
    <property type="entry name" value="D,D-DIPEPTIDE TRANSPORT ATP-BINDING PROTEIN DDPF-RELATED"/>
    <property type="match status" value="1"/>
</dbReference>
<feature type="domain" description="ABC transporter" evidence="6">
    <location>
        <begin position="22"/>
        <end position="272"/>
    </location>
</feature>
<dbReference type="NCBIfam" id="TIGR01727">
    <property type="entry name" value="oligo_HPY"/>
    <property type="match status" value="1"/>
</dbReference>
<evidence type="ECO:0000256" key="3">
    <source>
        <dbReference type="ARBA" id="ARBA00022448"/>
    </source>
</evidence>
<dbReference type="Pfam" id="PF08352">
    <property type="entry name" value="oligo_HPY"/>
    <property type="match status" value="1"/>
</dbReference>
<dbReference type="CDD" id="cd03257">
    <property type="entry name" value="ABC_NikE_OppD_transporters"/>
    <property type="match status" value="1"/>
</dbReference>
<evidence type="ECO:0000259" key="6">
    <source>
        <dbReference type="PROSITE" id="PS50893"/>
    </source>
</evidence>
<accession>A0A2T8HXY0</accession>
<dbReference type="InterPro" id="IPR017871">
    <property type="entry name" value="ABC_transporter-like_CS"/>
</dbReference>
<keyword evidence="4" id="KW-0547">Nucleotide-binding</keyword>
<dbReference type="GO" id="GO:0005886">
    <property type="term" value="C:plasma membrane"/>
    <property type="evidence" value="ECO:0007669"/>
    <property type="project" value="UniProtKB-SubCell"/>
</dbReference>
<comment type="caution">
    <text evidence="7">The sequence shown here is derived from an EMBL/GenBank/DDBJ whole genome shotgun (WGS) entry which is preliminary data.</text>
</comment>
<dbReference type="InterPro" id="IPR027417">
    <property type="entry name" value="P-loop_NTPase"/>
</dbReference>
<dbReference type="GO" id="GO:0015833">
    <property type="term" value="P:peptide transport"/>
    <property type="evidence" value="ECO:0007669"/>
    <property type="project" value="InterPro"/>
</dbReference>
<protein>
    <submittedName>
        <fullName evidence="7">Peptide ABC transporter ATP-binding protein</fullName>
    </submittedName>
</protein>
<evidence type="ECO:0000313" key="7">
    <source>
        <dbReference type="EMBL" id="PVH30299.1"/>
    </source>
</evidence>
<evidence type="ECO:0000256" key="5">
    <source>
        <dbReference type="ARBA" id="ARBA00022840"/>
    </source>
</evidence>
<comment type="similarity">
    <text evidence="2">Belongs to the ABC transporter superfamily.</text>
</comment>
<dbReference type="GO" id="GO:0005524">
    <property type="term" value="F:ATP binding"/>
    <property type="evidence" value="ECO:0007669"/>
    <property type="project" value="UniProtKB-KW"/>
</dbReference>